<evidence type="ECO:0000256" key="15">
    <source>
        <dbReference type="ARBA" id="ARBA00081350"/>
    </source>
</evidence>
<dbReference type="SUPFAM" id="SSF81606">
    <property type="entry name" value="PP2C-like"/>
    <property type="match status" value="1"/>
</dbReference>
<keyword evidence="11" id="KW-0464">Manganese</keyword>
<keyword evidence="18" id="KW-1185">Reference proteome</keyword>
<dbReference type="EMBL" id="JAKEIP010000058">
    <property type="protein sequence ID" value="MCF1595208.1"/>
    <property type="molecule type" value="Genomic_DNA"/>
</dbReference>
<dbReference type="InterPro" id="IPR052016">
    <property type="entry name" value="Bact_Sigma-Reg"/>
</dbReference>
<dbReference type="InterPro" id="IPR013656">
    <property type="entry name" value="PAS_4"/>
</dbReference>
<dbReference type="PANTHER" id="PTHR43156">
    <property type="entry name" value="STAGE II SPORULATION PROTEIN E-RELATED"/>
    <property type="match status" value="1"/>
</dbReference>
<dbReference type="SUPFAM" id="SSF55874">
    <property type="entry name" value="ATPase domain of HSP90 chaperone/DNA topoisomerase II/histidine kinase"/>
    <property type="match status" value="1"/>
</dbReference>
<dbReference type="SUPFAM" id="SSF55781">
    <property type="entry name" value="GAF domain-like"/>
    <property type="match status" value="1"/>
</dbReference>
<keyword evidence="10" id="KW-0904">Protein phosphatase</keyword>
<dbReference type="Pfam" id="PF07228">
    <property type="entry name" value="SpoIIE"/>
    <property type="match status" value="1"/>
</dbReference>
<keyword evidence="5" id="KW-0547">Nucleotide-binding</keyword>
<evidence type="ECO:0000256" key="9">
    <source>
        <dbReference type="ARBA" id="ARBA00022842"/>
    </source>
</evidence>
<dbReference type="GO" id="GO:0016301">
    <property type="term" value="F:kinase activity"/>
    <property type="evidence" value="ECO:0007669"/>
    <property type="project" value="UniProtKB-KW"/>
</dbReference>
<dbReference type="InterPro" id="IPR036457">
    <property type="entry name" value="PPM-type-like_dom_sf"/>
</dbReference>
<dbReference type="SUPFAM" id="SSF55785">
    <property type="entry name" value="PYP-like sensor domain (PAS domain)"/>
    <property type="match status" value="2"/>
</dbReference>
<comment type="caution">
    <text evidence="17">The sequence shown here is derived from an EMBL/GenBank/DDBJ whole genome shotgun (WGS) entry which is preliminary data.</text>
</comment>
<dbReference type="CDD" id="cd16936">
    <property type="entry name" value="HATPase_RsbW-like"/>
    <property type="match status" value="1"/>
</dbReference>
<evidence type="ECO:0000313" key="17">
    <source>
        <dbReference type="EMBL" id="MCF1595208.1"/>
    </source>
</evidence>
<comment type="function">
    <text evidence="13">Primarily acts as an independent SigF regulator that is sensitive to the osmosensory signal, mediating the cross talk of PknD with the SigF regulon. Possesses both phosphatase and kinase activities. The kinase domain functions as a classic anti-sigma factor-like kinase to phosphorylate the anti-anti-sigma factor domain at the canonical regulatory site, and the phosphatase domain antagonizes this activity.</text>
</comment>
<dbReference type="AlphaFoldDB" id="A0A9X1PY84"/>
<keyword evidence="3" id="KW-0808">Transferase</keyword>
<sequence length="811" mass="86655">MNTSRTPISGSAFSLGGIATALIDREGTVLRWSGQAAELVGRAAAEVCGRPIGQLFADAPGQDVGATHCGSGIPTQGQTALRHKSGAAVEVTFHSMPLDDSSDVLLLAAPSRQVADWERGTALLQALLTQDRVGVSIHDSSLTVVQTNAAATMLDGHAPAVEGCLREILNAEDVEDTEAALLQVLNTGVPLIGREQRVRQSDEHARQTALSLSAFRLEDAEGRPAGICTLFTDATASRRARLRLDLRREAANRIGASLNVMRTAQALADVLVPALGDLAYVDLAEAVREGDEPPKVYSGGRLYLRRAAVASASGTWPAPLLQPGDVLPQVPDTPDLRFFLRGGTALVTDRAGIINSFMRRPETSELIPMTVPERAHSLVASPLLARGLLLGQVAVWRTEQSDPFEKEDEDLLAEIASRSAVSVDNARRYTREHRSTVALQRRLLPRATPDPSAVESARFYRPAADGAEISGDWYDVIPLPSLRVALVVGDVIGHGLAATATMGRLRTAVHTLADLELDPTELLTHLDGLVQQLAEEAAPEHRDAVGATCLYAVYDPVDRQCSMASAGHLPPLLVRPDGSCEVLEVSPGPPLGVGGMPFETTSIELAPGSVLALYTDGLIARSDHDLDAGTRRLTSSLAALCRPDCPLDGIGRTLMADISEAAPRDDATLLLARTRAVPPHNTASWEFPADPAVVTEARKATSQQLTHWGLDELIFTTELIVSELVTNAIRYAGGPVGLRLIRENALVCEVTDPSNTQPRLRRARTTDEGGRGMFLVAQLTTRWGSRYGQQGKTIWAEQSIAPATPRTASQT</sequence>
<dbReference type="Gene3D" id="3.30.450.40">
    <property type="match status" value="1"/>
</dbReference>
<dbReference type="EC" id="3.1.3.16" evidence="1"/>
<dbReference type="InterPro" id="IPR035965">
    <property type="entry name" value="PAS-like_dom_sf"/>
</dbReference>
<evidence type="ECO:0000259" key="16">
    <source>
        <dbReference type="SMART" id="SM00331"/>
    </source>
</evidence>
<dbReference type="InterPro" id="IPR001932">
    <property type="entry name" value="PPM-type_phosphatase-like_dom"/>
</dbReference>
<dbReference type="Gene3D" id="3.60.40.10">
    <property type="entry name" value="PPM-type phosphatase domain"/>
    <property type="match status" value="1"/>
</dbReference>
<keyword evidence="8" id="KW-0067">ATP-binding</keyword>
<keyword evidence="2" id="KW-0597">Phosphoprotein</keyword>
<evidence type="ECO:0000256" key="3">
    <source>
        <dbReference type="ARBA" id="ARBA00022679"/>
    </source>
</evidence>
<evidence type="ECO:0000256" key="10">
    <source>
        <dbReference type="ARBA" id="ARBA00022912"/>
    </source>
</evidence>
<evidence type="ECO:0000256" key="1">
    <source>
        <dbReference type="ARBA" id="ARBA00013081"/>
    </source>
</evidence>
<comment type="catalytic activity">
    <reaction evidence="12">
        <text>O-phospho-L-seryl-[protein] + H2O = L-seryl-[protein] + phosphate</text>
        <dbReference type="Rhea" id="RHEA:20629"/>
        <dbReference type="Rhea" id="RHEA-COMP:9863"/>
        <dbReference type="Rhea" id="RHEA-COMP:11604"/>
        <dbReference type="ChEBI" id="CHEBI:15377"/>
        <dbReference type="ChEBI" id="CHEBI:29999"/>
        <dbReference type="ChEBI" id="CHEBI:43474"/>
        <dbReference type="ChEBI" id="CHEBI:83421"/>
        <dbReference type="EC" id="3.1.3.16"/>
    </reaction>
</comment>
<evidence type="ECO:0000256" key="13">
    <source>
        <dbReference type="ARBA" id="ARBA00056274"/>
    </source>
</evidence>
<evidence type="ECO:0000313" key="18">
    <source>
        <dbReference type="Proteomes" id="UP001139384"/>
    </source>
</evidence>
<evidence type="ECO:0000256" key="11">
    <source>
        <dbReference type="ARBA" id="ARBA00023211"/>
    </source>
</evidence>
<dbReference type="GO" id="GO:0004722">
    <property type="term" value="F:protein serine/threonine phosphatase activity"/>
    <property type="evidence" value="ECO:0007669"/>
    <property type="project" value="UniProtKB-EC"/>
</dbReference>
<evidence type="ECO:0000256" key="14">
    <source>
        <dbReference type="ARBA" id="ARBA00075117"/>
    </source>
</evidence>
<keyword evidence="9" id="KW-0460">Magnesium</keyword>
<name>A0A9X1PY84_STRM4</name>
<evidence type="ECO:0000256" key="2">
    <source>
        <dbReference type="ARBA" id="ARBA00022553"/>
    </source>
</evidence>
<dbReference type="Pfam" id="PF08448">
    <property type="entry name" value="PAS_4"/>
    <property type="match status" value="1"/>
</dbReference>
<dbReference type="Gene3D" id="3.30.565.10">
    <property type="entry name" value="Histidine kinase-like ATPase, C-terminal domain"/>
    <property type="match status" value="1"/>
</dbReference>
<accession>A0A9X1PY84</accession>
<dbReference type="Gene3D" id="3.30.450.20">
    <property type="entry name" value="PAS domain"/>
    <property type="match status" value="2"/>
</dbReference>
<dbReference type="Pfam" id="PF13581">
    <property type="entry name" value="HATPase_c_2"/>
    <property type="match status" value="1"/>
</dbReference>
<dbReference type="InterPro" id="IPR029016">
    <property type="entry name" value="GAF-like_dom_sf"/>
</dbReference>
<dbReference type="RefSeq" id="WP_234763513.1">
    <property type="nucleotide sequence ID" value="NZ_JAKEIP010000058.1"/>
</dbReference>
<dbReference type="GO" id="GO:0046872">
    <property type="term" value="F:metal ion binding"/>
    <property type="evidence" value="ECO:0007669"/>
    <property type="project" value="UniProtKB-KW"/>
</dbReference>
<dbReference type="CDD" id="cd00130">
    <property type="entry name" value="PAS"/>
    <property type="match status" value="1"/>
</dbReference>
<protein>
    <recommendedName>
        <fullName evidence="1">protein-serine/threonine phosphatase</fullName>
        <ecNumber evidence="1">3.1.3.16</ecNumber>
    </recommendedName>
    <alternativeName>
        <fullName evidence="15">Protein-serine/threonine phosphatase</fullName>
    </alternativeName>
    <alternativeName>
        <fullName evidence="14">Serine/threonine-protein kinase</fullName>
    </alternativeName>
</protein>
<keyword evidence="7" id="KW-0378">Hydrolase</keyword>
<dbReference type="InterPro" id="IPR000014">
    <property type="entry name" value="PAS"/>
</dbReference>
<organism evidence="17 18">
    <name type="scientific">Streptomyces muensis</name>
    <dbReference type="NCBI Taxonomy" id="1077944"/>
    <lineage>
        <taxon>Bacteria</taxon>
        <taxon>Bacillati</taxon>
        <taxon>Actinomycetota</taxon>
        <taxon>Actinomycetes</taxon>
        <taxon>Kitasatosporales</taxon>
        <taxon>Streptomycetaceae</taxon>
        <taxon>Streptomyces</taxon>
    </lineage>
</organism>
<dbReference type="InterPro" id="IPR036890">
    <property type="entry name" value="HATPase_C_sf"/>
</dbReference>
<dbReference type="Proteomes" id="UP001139384">
    <property type="component" value="Unassembled WGS sequence"/>
</dbReference>
<proteinExistence type="predicted"/>
<evidence type="ECO:0000256" key="7">
    <source>
        <dbReference type="ARBA" id="ARBA00022801"/>
    </source>
</evidence>
<feature type="domain" description="PPM-type phosphatase" evidence="16">
    <location>
        <begin position="454"/>
        <end position="674"/>
    </location>
</feature>
<gene>
    <name evidence="17" type="ORF">L0P92_16735</name>
</gene>
<evidence type="ECO:0000256" key="5">
    <source>
        <dbReference type="ARBA" id="ARBA00022741"/>
    </source>
</evidence>
<dbReference type="PANTHER" id="PTHR43156:SF2">
    <property type="entry name" value="STAGE II SPORULATION PROTEIN E"/>
    <property type="match status" value="1"/>
</dbReference>
<dbReference type="FunFam" id="3.30.565.10:FF:000028">
    <property type="entry name" value="PAS sensor protein"/>
    <property type="match status" value="1"/>
</dbReference>
<keyword evidence="4" id="KW-0479">Metal-binding</keyword>
<keyword evidence="6" id="KW-0418">Kinase</keyword>
<evidence type="ECO:0000256" key="6">
    <source>
        <dbReference type="ARBA" id="ARBA00022777"/>
    </source>
</evidence>
<reference evidence="17" key="1">
    <citation type="submission" date="2022-01" db="EMBL/GenBank/DDBJ databases">
        <title>Draft Genome Sequences of Seven Type Strains of the Genus Streptomyces.</title>
        <authorList>
            <person name="Aziz S."/>
            <person name="Coretto E."/>
            <person name="Chronakova A."/>
            <person name="Sproer C."/>
            <person name="Huber K."/>
            <person name="Nouioui I."/>
            <person name="Gross H."/>
        </authorList>
    </citation>
    <scope>NUCLEOTIDE SEQUENCE</scope>
    <source>
        <strain evidence="17">DSM 103493</strain>
    </source>
</reference>
<dbReference type="FunFam" id="3.60.40.10:FF:000005">
    <property type="entry name" value="Serine/threonine protein phosphatase"/>
    <property type="match status" value="1"/>
</dbReference>
<evidence type="ECO:0000256" key="4">
    <source>
        <dbReference type="ARBA" id="ARBA00022723"/>
    </source>
</evidence>
<dbReference type="InterPro" id="IPR003594">
    <property type="entry name" value="HATPase_dom"/>
</dbReference>
<dbReference type="SMART" id="SM00331">
    <property type="entry name" value="PP2C_SIG"/>
    <property type="match status" value="1"/>
</dbReference>
<evidence type="ECO:0000256" key="12">
    <source>
        <dbReference type="ARBA" id="ARBA00047761"/>
    </source>
</evidence>
<evidence type="ECO:0000256" key="8">
    <source>
        <dbReference type="ARBA" id="ARBA00022840"/>
    </source>
</evidence>
<dbReference type="GO" id="GO:0005524">
    <property type="term" value="F:ATP binding"/>
    <property type="evidence" value="ECO:0007669"/>
    <property type="project" value="UniProtKB-KW"/>
</dbReference>